<feature type="domain" description="Sm" evidence="10">
    <location>
        <begin position="1"/>
        <end position="77"/>
    </location>
</feature>
<dbReference type="InterPro" id="IPR044642">
    <property type="entry name" value="PTHR15588"/>
</dbReference>
<dbReference type="GO" id="GO:0000398">
    <property type="term" value="P:mRNA splicing, via spliceosome"/>
    <property type="evidence" value="ECO:0007669"/>
    <property type="project" value="UniProtKB-UniRule"/>
</dbReference>
<organism evidence="11 12">
    <name type="scientific">Peltaster fructicola</name>
    <dbReference type="NCBI Taxonomy" id="286661"/>
    <lineage>
        <taxon>Eukaryota</taxon>
        <taxon>Fungi</taxon>
        <taxon>Dikarya</taxon>
        <taxon>Ascomycota</taxon>
        <taxon>Pezizomycotina</taxon>
        <taxon>Dothideomycetes</taxon>
        <taxon>Dothideomycetes incertae sedis</taxon>
        <taxon>Peltaster</taxon>
    </lineage>
</organism>
<comment type="similarity">
    <text evidence="2 9">Belongs to the snRNP Sm proteins family.</text>
</comment>
<evidence type="ECO:0000256" key="2">
    <source>
        <dbReference type="ARBA" id="ARBA00006850"/>
    </source>
</evidence>
<accession>A0A6H0Y5K9</accession>
<dbReference type="GO" id="GO:0071011">
    <property type="term" value="C:precatalytic spliceosome"/>
    <property type="evidence" value="ECO:0007669"/>
    <property type="project" value="TreeGrafter"/>
</dbReference>
<evidence type="ECO:0000256" key="7">
    <source>
        <dbReference type="ARBA" id="ARBA00023242"/>
    </source>
</evidence>
<keyword evidence="4 9" id="KW-0747">Spliceosome</keyword>
<keyword evidence="8 9" id="KW-0687">Ribonucleoprotein</keyword>
<dbReference type="FunFam" id="2.30.30.100:FF:000027">
    <property type="entry name" value="U6 snRNA-associated Sm-like protein LSm8"/>
    <property type="match status" value="1"/>
</dbReference>
<keyword evidence="5 9" id="KW-0694">RNA-binding</keyword>
<dbReference type="PANTHER" id="PTHR15588">
    <property type="entry name" value="LSM1"/>
    <property type="match status" value="1"/>
</dbReference>
<evidence type="ECO:0000256" key="1">
    <source>
        <dbReference type="ARBA" id="ARBA00004123"/>
    </source>
</evidence>
<dbReference type="InterPro" id="IPR047575">
    <property type="entry name" value="Sm"/>
</dbReference>
<keyword evidence="7 9" id="KW-0539">Nucleus</keyword>
<dbReference type="SMART" id="SM00651">
    <property type="entry name" value="Sm"/>
    <property type="match status" value="1"/>
</dbReference>
<evidence type="ECO:0000256" key="5">
    <source>
        <dbReference type="ARBA" id="ARBA00022884"/>
    </source>
</evidence>
<dbReference type="EMBL" id="CP051143">
    <property type="protein sequence ID" value="QIX02256.1"/>
    <property type="molecule type" value="Genomic_DNA"/>
</dbReference>
<evidence type="ECO:0000256" key="6">
    <source>
        <dbReference type="ARBA" id="ARBA00023187"/>
    </source>
</evidence>
<protein>
    <recommendedName>
        <fullName evidence="9">LSM2-LSM8 complex subunit LSM8</fullName>
    </recommendedName>
</protein>
<dbReference type="InterPro" id="IPR034103">
    <property type="entry name" value="Lsm8"/>
</dbReference>
<dbReference type="PROSITE" id="PS52002">
    <property type="entry name" value="SM"/>
    <property type="match status" value="1"/>
</dbReference>
<keyword evidence="6 9" id="KW-0508">mRNA splicing</keyword>
<keyword evidence="12" id="KW-1185">Reference proteome</keyword>
<dbReference type="Pfam" id="PF01423">
    <property type="entry name" value="LSM"/>
    <property type="match status" value="1"/>
</dbReference>
<dbReference type="SUPFAM" id="SSF50182">
    <property type="entry name" value="Sm-like ribonucleoproteins"/>
    <property type="match status" value="1"/>
</dbReference>
<dbReference type="InterPro" id="IPR010920">
    <property type="entry name" value="LSM_dom_sf"/>
</dbReference>
<dbReference type="AlphaFoldDB" id="A0A6H0Y5K9"/>
<proteinExistence type="inferred from homology"/>
<dbReference type="Proteomes" id="UP000503462">
    <property type="component" value="Chromosome 5"/>
</dbReference>
<keyword evidence="3 9" id="KW-0507">mRNA processing</keyword>
<dbReference type="CDD" id="cd01727">
    <property type="entry name" value="LSm8"/>
    <property type="match status" value="1"/>
</dbReference>
<comment type="subunit">
    <text evidence="9">LSm subunits form a heteromer with a doughnut shape.</text>
</comment>
<evidence type="ECO:0000256" key="3">
    <source>
        <dbReference type="ARBA" id="ARBA00022664"/>
    </source>
</evidence>
<reference evidence="11 12" key="1">
    <citation type="journal article" date="2016" name="Sci. Rep.">
        <title>Peltaster fructicola genome reveals evolution from an invasive phytopathogen to an ectophytic parasite.</title>
        <authorList>
            <person name="Xu C."/>
            <person name="Chen H."/>
            <person name="Gleason M.L."/>
            <person name="Xu J.R."/>
            <person name="Liu H."/>
            <person name="Zhang R."/>
            <person name="Sun G."/>
        </authorList>
    </citation>
    <scope>NUCLEOTIDE SEQUENCE [LARGE SCALE GENOMIC DNA]</scope>
    <source>
        <strain evidence="11 12">LNHT1506</strain>
    </source>
</reference>
<evidence type="ECO:0000256" key="8">
    <source>
        <dbReference type="ARBA" id="ARBA00023274"/>
    </source>
</evidence>
<evidence type="ECO:0000259" key="10">
    <source>
        <dbReference type="PROSITE" id="PS52002"/>
    </source>
</evidence>
<gene>
    <name evidence="9" type="primary">LSM8</name>
    <name evidence="11" type="ORF">AMS68_007773</name>
</gene>
<comment type="function">
    <text evidence="9">Plays role in pre-mRNA splicing as component of the U4/U6-U5 tri-snRNP complex that is involved in spliceosome assembly, and as component of the precatalytic spliceosome (spliceosome B complex). The heptameric LSM2-8 complex binds specifically to the 3'-terminal U-tract of U6 snRNA.</text>
</comment>
<dbReference type="GO" id="GO:0046540">
    <property type="term" value="C:U4/U6 x U5 tri-snRNP complex"/>
    <property type="evidence" value="ECO:0007669"/>
    <property type="project" value="UniProtKB-UniRule"/>
</dbReference>
<dbReference type="InterPro" id="IPR001163">
    <property type="entry name" value="Sm_dom_euk/arc"/>
</dbReference>
<evidence type="ECO:0000313" key="11">
    <source>
        <dbReference type="EMBL" id="QIX02256.1"/>
    </source>
</evidence>
<name>A0A6H0Y5K9_9PEZI</name>
<sequence length="98" mass="10738">MSLQSYLNKKVLIITVDGRTLAGTLLACDQVTNLVLQNCEERIIRSPEEEEPSAVQPQGVYVIRGDNVVVCGLINEEVDDSIDWTKVKGAVIGTTKHV</sequence>
<evidence type="ECO:0000313" key="12">
    <source>
        <dbReference type="Proteomes" id="UP000503462"/>
    </source>
</evidence>
<dbReference type="OrthoDB" id="422364at2759"/>
<dbReference type="PANTHER" id="PTHR15588:SF9">
    <property type="entry name" value="U6 SNRNA-ASSOCIATED SM-LIKE PROTEIN LSM8"/>
    <property type="match status" value="1"/>
</dbReference>
<evidence type="ECO:0000256" key="9">
    <source>
        <dbReference type="RuleBase" id="RU365048"/>
    </source>
</evidence>
<comment type="subcellular location">
    <subcellularLocation>
        <location evidence="1 9">Nucleus</location>
    </subcellularLocation>
</comment>
<evidence type="ECO:0000256" key="4">
    <source>
        <dbReference type="ARBA" id="ARBA00022728"/>
    </source>
</evidence>
<dbReference type="GO" id="GO:0005688">
    <property type="term" value="C:U6 snRNP"/>
    <property type="evidence" value="ECO:0007669"/>
    <property type="project" value="UniProtKB-UniRule"/>
</dbReference>
<dbReference type="Gene3D" id="2.30.30.100">
    <property type="match status" value="1"/>
</dbReference>
<dbReference type="GO" id="GO:0003729">
    <property type="term" value="F:mRNA binding"/>
    <property type="evidence" value="ECO:0007669"/>
    <property type="project" value="TreeGrafter"/>
</dbReference>